<sequence>MNVNSNIRYPGLHKVSRMRADGSSATHYYAWRGGPSLKAEYGTSAFDIEFQAAINRRDADAAARQSSVFGDMTLGDLITAYMRSSDFTSLSPKSQVDYMRYIERIRAEYGSMPKAALEDPAARGDIVAWRDAIREKHSRTALYVWQVFRAILSYGVDELKCLSVNILLTARKGGKKKRPIYESERNEFIWTDDIVSSFMSSTEIDQQLKDVLQVGLWTGLRQADILKLEWDDYDGECLNVRIGKRHDDIIVVSIPVNGTPVQAVIERNRRWQRDFAARNMRRRQVPRCSTIIATRSCRPYVVSAVQGASGFRATWRRQLAAAGIEGSDELHFHDSRGTAITNLATAGCTVLEIHEVTGLSLKTIDKILRGHYLGSDKRRAKNAMDKLVAFSSKKAEKSQNTA</sequence>
<dbReference type="EMBL" id="NQVN01000001">
    <property type="protein sequence ID" value="PIP00651.1"/>
    <property type="molecule type" value="Genomic_DNA"/>
</dbReference>
<dbReference type="InterPro" id="IPR013762">
    <property type="entry name" value="Integrase-like_cat_sf"/>
</dbReference>
<dbReference type="Proteomes" id="UP000231070">
    <property type="component" value="Unassembled WGS sequence"/>
</dbReference>
<proteinExistence type="predicted"/>
<dbReference type="RefSeq" id="WP_100078595.1">
    <property type="nucleotide sequence ID" value="NZ_NQVN01000001.1"/>
</dbReference>
<protein>
    <recommendedName>
        <fullName evidence="3">Tyr recombinase domain-containing protein</fullName>
    </recommendedName>
</protein>
<dbReference type="AlphaFoldDB" id="A0A2G9X2R3"/>
<dbReference type="Gene3D" id="1.10.150.130">
    <property type="match status" value="1"/>
</dbReference>
<dbReference type="InterPro" id="IPR010998">
    <property type="entry name" value="Integrase_recombinase_N"/>
</dbReference>
<reference evidence="4 5" key="1">
    <citation type="submission" date="2017-08" db="EMBL/GenBank/DDBJ databases">
        <title>Pleomorphomonas carboxidotrophicus sp. nov., a new mesophilic hydrogenogenic carboxidotroph.</title>
        <authorList>
            <person name="Esquivel-Elizondo S."/>
            <person name="Krajmalnik-Brown R."/>
            <person name="Maldonado J."/>
        </authorList>
    </citation>
    <scope>NUCLEOTIDE SEQUENCE [LARGE SCALE GENOMIC DNA]</scope>
    <source>
        <strain evidence="4 5">SVCO-16</strain>
    </source>
</reference>
<dbReference type="OrthoDB" id="8201432at2"/>
<evidence type="ECO:0000313" key="4">
    <source>
        <dbReference type="EMBL" id="PIP00651.1"/>
    </source>
</evidence>
<dbReference type="GO" id="GO:0003677">
    <property type="term" value="F:DNA binding"/>
    <property type="evidence" value="ECO:0007669"/>
    <property type="project" value="UniProtKB-KW"/>
</dbReference>
<keyword evidence="1" id="KW-0238">DNA-binding</keyword>
<comment type="caution">
    <text evidence="4">The sequence shown here is derived from an EMBL/GenBank/DDBJ whole genome shotgun (WGS) entry which is preliminary data.</text>
</comment>
<evidence type="ECO:0000256" key="2">
    <source>
        <dbReference type="ARBA" id="ARBA00023172"/>
    </source>
</evidence>
<evidence type="ECO:0000313" key="5">
    <source>
        <dbReference type="Proteomes" id="UP000231070"/>
    </source>
</evidence>
<dbReference type="Gene3D" id="1.10.443.10">
    <property type="entry name" value="Intergrase catalytic core"/>
    <property type="match status" value="1"/>
</dbReference>
<gene>
    <name evidence="4" type="ORF">CJ014_00680</name>
</gene>
<accession>A0A2G9X2R3</accession>
<feature type="domain" description="Tyr recombinase" evidence="3">
    <location>
        <begin position="175"/>
        <end position="385"/>
    </location>
</feature>
<dbReference type="PROSITE" id="PS51898">
    <property type="entry name" value="TYR_RECOMBINASE"/>
    <property type="match status" value="1"/>
</dbReference>
<dbReference type="GO" id="GO:0015074">
    <property type="term" value="P:DNA integration"/>
    <property type="evidence" value="ECO:0007669"/>
    <property type="project" value="InterPro"/>
</dbReference>
<evidence type="ECO:0000256" key="1">
    <source>
        <dbReference type="ARBA" id="ARBA00023125"/>
    </source>
</evidence>
<dbReference type="SUPFAM" id="SSF56349">
    <property type="entry name" value="DNA breaking-rejoining enzymes"/>
    <property type="match status" value="1"/>
</dbReference>
<keyword evidence="2" id="KW-0233">DNA recombination</keyword>
<dbReference type="InterPro" id="IPR011010">
    <property type="entry name" value="DNA_brk_join_enz"/>
</dbReference>
<name>A0A2G9X2R3_9HYPH</name>
<dbReference type="Pfam" id="PF00589">
    <property type="entry name" value="Phage_integrase"/>
    <property type="match status" value="1"/>
</dbReference>
<dbReference type="InterPro" id="IPR002104">
    <property type="entry name" value="Integrase_catalytic"/>
</dbReference>
<evidence type="ECO:0000259" key="3">
    <source>
        <dbReference type="PROSITE" id="PS51898"/>
    </source>
</evidence>
<keyword evidence="5" id="KW-1185">Reference proteome</keyword>
<dbReference type="GO" id="GO:0006310">
    <property type="term" value="P:DNA recombination"/>
    <property type="evidence" value="ECO:0007669"/>
    <property type="project" value="UniProtKB-KW"/>
</dbReference>
<organism evidence="4 5">
    <name type="scientific">Pleomorphomonas carboxyditropha</name>
    <dbReference type="NCBI Taxonomy" id="2023338"/>
    <lineage>
        <taxon>Bacteria</taxon>
        <taxon>Pseudomonadati</taxon>
        <taxon>Pseudomonadota</taxon>
        <taxon>Alphaproteobacteria</taxon>
        <taxon>Hyphomicrobiales</taxon>
        <taxon>Pleomorphomonadaceae</taxon>
        <taxon>Pleomorphomonas</taxon>
    </lineage>
</organism>